<organism evidence="3 4">
    <name type="scientific">Treponema pedis</name>
    <dbReference type="NCBI Taxonomy" id="409322"/>
    <lineage>
        <taxon>Bacteria</taxon>
        <taxon>Pseudomonadati</taxon>
        <taxon>Spirochaetota</taxon>
        <taxon>Spirochaetia</taxon>
        <taxon>Spirochaetales</taxon>
        <taxon>Treponemataceae</taxon>
        <taxon>Treponema</taxon>
    </lineage>
</organism>
<dbReference type="PANTHER" id="PTHR30204">
    <property type="entry name" value="REDOX-CYCLING DRUG-SENSING TRANSCRIPTIONAL ACTIVATOR SOXR"/>
    <property type="match status" value="1"/>
</dbReference>
<dbReference type="PRINTS" id="PR00040">
    <property type="entry name" value="HTHMERR"/>
</dbReference>
<evidence type="ECO:0000256" key="1">
    <source>
        <dbReference type="ARBA" id="ARBA00023125"/>
    </source>
</evidence>
<gene>
    <name evidence="3" type="ORF">IFE08_01055</name>
</gene>
<keyword evidence="1" id="KW-0238">DNA-binding</keyword>
<dbReference type="SUPFAM" id="SSF46955">
    <property type="entry name" value="Putative DNA-binding domain"/>
    <property type="match status" value="1"/>
</dbReference>
<dbReference type="Pfam" id="PF13411">
    <property type="entry name" value="MerR_1"/>
    <property type="match status" value="1"/>
</dbReference>
<dbReference type="PANTHER" id="PTHR30204:SF98">
    <property type="entry name" value="HTH-TYPE TRANSCRIPTIONAL REGULATOR ADHR"/>
    <property type="match status" value="1"/>
</dbReference>
<reference evidence="3 4" key="1">
    <citation type="submission" date="2020-09" db="EMBL/GenBank/DDBJ databases">
        <title>Characterization of Treponema spp. from bovine digital dermatitis in Korea.</title>
        <authorList>
            <person name="Espiritu H.M."/>
            <person name="Cho Y.I."/>
            <person name="Mamuad L."/>
        </authorList>
    </citation>
    <scope>NUCLEOTIDE SEQUENCE [LARGE SCALE GENOMIC DNA]</scope>
    <source>
        <strain evidence="3 4">KS1</strain>
    </source>
</reference>
<dbReference type="InterPro" id="IPR000551">
    <property type="entry name" value="MerR-type_HTH_dom"/>
</dbReference>
<dbReference type="PROSITE" id="PS50937">
    <property type="entry name" value="HTH_MERR_2"/>
    <property type="match status" value="1"/>
</dbReference>
<dbReference type="GO" id="GO:0003700">
    <property type="term" value="F:DNA-binding transcription factor activity"/>
    <property type="evidence" value="ECO:0007669"/>
    <property type="project" value="InterPro"/>
</dbReference>
<sequence>MTIKEFAFKLGVSDSALRYYERIGVLKPIRRRKNGYREFTESDIAWMEFVFRLKATGMPIAQIAEFAELREKGESTAPERLKMLQEHEKRLLAELETKTHNLTKIREKIEYYKKLTMRN</sequence>
<dbReference type="Proteomes" id="UP000593915">
    <property type="component" value="Chromosome"/>
</dbReference>
<dbReference type="AlphaFoldDB" id="A0A7S6WQR3"/>
<name>A0A7S6WQR3_9SPIR</name>
<evidence type="ECO:0000313" key="3">
    <source>
        <dbReference type="EMBL" id="QOW61037.1"/>
    </source>
</evidence>
<dbReference type="GO" id="GO:0003677">
    <property type="term" value="F:DNA binding"/>
    <property type="evidence" value="ECO:0007669"/>
    <property type="project" value="UniProtKB-KW"/>
</dbReference>
<dbReference type="SMART" id="SM00422">
    <property type="entry name" value="HTH_MERR"/>
    <property type="match status" value="1"/>
</dbReference>
<evidence type="ECO:0000313" key="4">
    <source>
        <dbReference type="Proteomes" id="UP000593915"/>
    </source>
</evidence>
<proteinExistence type="predicted"/>
<dbReference type="EMBL" id="CP061839">
    <property type="protein sequence ID" value="QOW61037.1"/>
    <property type="molecule type" value="Genomic_DNA"/>
</dbReference>
<evidence type="ECO:0000259" key="2">
    <source>
        <dbReference type="PROSITE" id="PS50937"/>
    </source>
</evidence>
<dbReference type="CDD" id="cd01109">
    <property type="entry name" value="HTH_YyaN"/>
    <property type="match status" value="1"/>
</dbReference>
<accession>A0A7S6WQR3</accession>
<dbReference type="InterPro" id="IPR009061">
    <property type="entry name" value="DNA-bd_dom_put_sf"/>
</dbReference>
<protein>
    <submittedName>
        <fullName evidence="3">MerR family transcriptional regulator</fullName>
    </submittedName>
</protein>
<dbReference type="InterPro" id="IPR047057">
    <property type="entry name" value="MerR_fam"/>
</dbReference>
<dbReference type="RefSeq" id="WP_194076478.1">
    <property type="nucleotide sequence ID" value="NZ_CP061839.1"/>
</dbReference>
<feature type="domain" description="HTH merR-type" evidence="2">
    <location>
        <begin position="1"/>
        <end position="69"/>
    </location>
</feature>
<dbReference type="Gene3D" id="1.10.1660.10">
    <property type="match status" value="1"/>
</dbReference>